<evidence type="ECO:0000256" key="1">
    <source>
        <dbReference type="ARBA" id="ARBA00002591"/>
    </source>
</evidence>
<comment type="function">
    <text evidence="1">Assembles around the rod to form the L-ring and probably protects the motor/basal body from shearing forces during rotation.</text>
</comment>
<dbReference type="InterPro" id="IPR000527">
    <property type="entry name" value="Flag_Lring"/>
</dbReference>
<evidence type="ECO:0000256" key="4">
    <source>
        <dbReference type="ARBA" id="ARBA00004635"/>
    </source>
</evidence>
<evidence type="ECO:0000256" key="7">
    <source>
        <dbReference type="ARBA" id="ARBA00022729"/>
    </source>
</evidence>
<dbReference type="GO" id="GO:0009279">
    <property type="term" value="C:cell outer membrane"/>
    <property type="evidence" value="ECO:0007669"/>
    <property type="project" value="UniProtKB-SubCell"/>
</dbReference>
<dbReference type="PROSITE" id="PS51257">
    <property type="entry name" value="PROKAR_LIPOPROTEIN"/>
    <property type="match status" value="1"/>
</dbReference>
<organism evidence="14 15">
    <name type="scientific">Ferrimonas marina</name>
    <dbReference type="NCBI Taxonomy" id="299255"/>
    <lineage>
        <taxon>Bacteria</taxon>
        <taxon>Pseudomonadati</taxon>
        <taxon>Pseudomonadota</taxon>
        <taxon>Gammaproteobacteria</taxon>
        <taxon>Alteromonadales</taxon>
        <taxon>Ferrimonadaceae</taxon>
        <taxon>Ferrimonas</taxon>
    </lineage>
</organism>
<keyword evidence="14" id="KW-0282">Flagellum</keyword>
<keyword evidence="11" id="KW-0998">Cell outer membrane</keyword>
<comment type="subunit">
    <text evidence="6">The basal body constitutes a major portion of the flagellar organelle and consists of four rings (L,P,S, and M) mounted on a central rod.</text>
</comment>
<evidence type="ECO:0000256" key="3">
    <source>
        <dbReference type="ARBA" id="ARBA00004442"/>
    </source>
</evidence>
<evidence type="ECO:0000313" key="14">
    <source>
        <dbReference type="EMBL" id="SHH49422.1"/>
    </source>
</evidence>
<dbReference type="OrthoDB" id="9789463at2"/>
<dbReference type="PANTHER" id="PTHR34933:SF1">
    <property type="entry name" value="FLAGELLAR L-RING PROTEIN"/>
    <property type="match status" value="1"/>
</dbReference>
<dbReference type="STRING" id="299255.SAMN02745129_2122"/>
<proteinExistence type="inferred from homology"/>
<keyword evidence="14" id="KW-0966">Cell projection</keyword>
<dbReference type="Pfam" id="PF02107">
    <property type="entry name" value="FlgH"/>
    <property type="match status" value="1"/>
</dbReference>
<evidence type="ECO:0000256" key="13">
    <source>
        <dbReference type="SAM" id="SignalP"/>
    </source>
</evidence>
<evidence type="ECO:0000256" key="5">
    <source>
        <dbReference type="ARBA" id="ARBA00006929"/>
    </source>
</evidence>
<keyword evidence="15" id="KW-1185">Reference proteome</keyword>
<evidence type="ECO:0000256" key="2">
    <source>
        <dbReference type="ARBA" id="ARBA00004117"/>
    </source>
</evidence>
<protein>
    <submittedName>
        <fullName evidence="14">Flagellar L-ring protein FlgH</fullName>
    </submittedName>
</protein>
<comment type="similarity">
    <text evidence="5">Belongs to the FlgH family.</text>
</comment>
<dbReference type="GO" id="GO:0009427">
    <property type="term" value="C:bacterial-type flagellum basal body, distal rod, L ring"/>
    <property type="evidence" value="ECO:0007669"/>
    <property type="project" value="InterPro"/>
</dbReference>
<dbReference type="GO" id="GO:0003774">
    <property type="term" value="F:cytoskeletal motor activity"/>
    <property type="evidence" value="ECO:0007669"/>
    <property type="project" value="InterPro"/>
</dbReference>
<dbReference type="PRINTS" id="PR01008">
    <property type="entry name" value="FLGLRINGFLGH"/>
</dbReference>
<keyword evidence="12" id="KW-0449">Lipoprotein</keyword>
<comment type="subcellular location">
    <subcellularLocation>
        <location evidence="2">Bacterial flagellum basal body</location>
    </subcellularLocation>
    <subcellularLocation>
        <location evidence="3">Cell outer membrane</location>
    </subcellularLocation>
    <subcellularLocation>
        <location evidence="4">Membrane</location>
        <topology evidence="4">Lipid-anchor</topology>
    </subcellularLocation>
</comment>
<evidence type="ECO:0000256" key="10">
    <source>
        <dbReference type="ARBA" id="ARBA00023143"/>
    </source>
</evidence>
<evidence type="ECO:0000256" key="12">
    <source>
        <dbReference type="ARBA" id="ARBA00023288"/>
    </source>
</evidence>
<gene>
    <name evidence="14" type="ORF">SAMN02745129_2122</name>
</gene>
<keyword evidence="10" id="KW-0975">Bacterial flagellum</keyword>
<dbReference type="AlphaFoldDB" id="A0A1M5TFB2"/>
<sequence>MRNIYSLLTGPAALLLAGLFLSGCSSTPDAEDATDAYLTPDELVTDFDMIAERDVGTIYSENANILVGTGRSYRIGDLIVIEVQEDIRARDSAGSSTTRNHTFSNDVTIDTGSAPTKMALGIKSGNQFVGRGENSQSHSIQGNLTVTVVKVYPNGNLAVAGKKRVSLKNGTETIGLSGIIREADIDTATNSVPSSKLANAQIVYLGEGEIHEGSNKGWASRFLSGAWWPF</sequence>
<evidence type="ECO:0000256" key="11">
    <source>
        <dbReference type="ARBA" id="ARBA00023237"/>
    </source>
</evidence>
<accession>A0A1M5TFB2</accession>
<dbReference type="Proteomes" id="UP000184268">
    <property type="component" value="Unassembled WGS sequence"/>
</dbReference>
<evidence type="ECO:0000256" key="6">
    <source>
        <dbReference type="ARBA" id="ARBA00011439"/>
    </source>
</evidence>
<dbReference type="PANTHER" id="PTHR34933">
    <property type="entry name" value="FLAGELLAR L-RING PROTEIN"/>
    <property type="match status" value="1"/>
</dbReference>
<keyword evidence="8" id="KW-0472">Membrane</keyword>
<feature type="signal peptide" evidence="13">
    <location>
        <begin position="1"/>
        <end position="30"/>
    </location>
</feature>
<evidence type="ECO:0000256" key="9">
    <source>
        <dbReference type="ARBA" id="ARBA00023139"/>
    </source>
</evidence>
<dbReference type="GO" id="GO:0071973">
    <property type="term" value="P:bacterial-type flagellum-dependent cell motility"/>
    <property type="evidence" value="ECO:0007669"/>
    <property type="project" value="InterPro"/>
</dbReference>
<feature type="chain" id="PRO_5012454799" evidence="13">
    <location>
        <begin position="31"/>
        <end position="230"/>
    </location>
</feature>
<keyword evidence="9" id="KW-0564">Palmitate</keyword>
<evidence type="ECO:0000256" key="8">
    <source>
        <dbReference type="ARBA" id="ARBA00023136"/>
    </source>
</evidence>
<keyword evidence="7 13" id="KW-0732">Signal</keyword>
<dbReference type="RefSeq" id="WP_143165583.1">
    <property type="nucleotide sequence ID" value="NZ_FQXG01000003.1"/>
</dbReference>
<dbReference type="EMBL" id="FQXG01000003">
    <property type="protein sequence ID" value="SHH49422.1"/>
    <property type="molecule type" value="Genomic_DNA"/>
</dbReference>
<name>A0A1M5TFB2_9GAMM</name>
<keyword evidence="14" id="KW-0969">Cilium</keyword>
<evidence type="ECO:0000313" key="15">
    <source>
        <dbReference type="Proteomes" id="UP000184268"/>
    </source>
</evidence>
<reference evidence="14 15" key="1">
    <citation type="submission" date="2016-11" db="EMBL/GenBank/DDBJ databases">
        <authorList>
            <person name="Jaros S."/>
            <person name="Januszkiewicz K."/>
            <person name="Wedrychowicz H."/>
        </authorList>
    </citation>
    <scope>NUCLEOTIDE SEQUENCE [LARGE SCALE GENOMIC DNA]</scope>
    <source>
        <strain evidence="14 15">DSM 16917</strain>
    </source>
</reference>